<proteinExistence type="predicted"/>
<feature type="region of interest" description="Disordered" evidence="1">
    <location>
        <begin position="1"/>
        <end position="29"/>
    </location>
</feature>
<dbReference type="EMBL" id="JADQDK010000001">
    <property type="protein sequence ID" value="MBW0137581.1"/>
    <property type="molecule type" value="Genomic_DNA"/>
</dbReference>
<gene>
    <name evidence="2" type="ORF">I4I81_25450</name>
</gene>
<dbReference type="Proteomes" id="UP000694287">
    <property type="component" value="Unassembled WGS sequence"/>
</dbReference>
<accession>A0ABS6UZA6</accession>
<protein>
    <submittedName>
        <fullName evidence="2">Uncharacterized protein</fullName>
    </submittedName>
</protein>
<sequence length="89" mass="9363">MRDPRAVPDGDACPDVTAGFDTDDDGTPDSLFTDDPSGDLLLHTDLDADGLADRTLALHADGSTDVEPCVDDGPPTLVDVLTRLLRWGA</sequence>
<keyword evidence="3" id="KW-1185">Reference proteome</keyword>
<organism evidence="2 3">
    <name type="scientific">Pseudonocardia abyssalis</name>
    <dbReference type="NCBI Taxonomy" id="2792008"/>
    <lineage>
        <taxon>Bacteria</taxon>
        <taxon>Bacillati</taxon>
        <taxon>Actinomycetota</taxon>
        <taxon>Actinomycetes</taxon>
        <taxon>Pseudonocardiales</taxon>
        <taxon>Pseudonocardiaceae</taxon>
        <taxon>Pseudonocardia</taxon>
    </lineage>
</organism>
<evidence type="ECO:0000256" key="1">
    <source>
        <dbReference type="SAM" id="MobiDB-lite"/>
    </source>
</evidence>
<dbReference type="RefSeq" id="WP_218616394.1">
    <property type="nucleotide sequence ID" value="NZ_JADQDK010000001.1"/>
</dbReference>
<evidence type="ECO:0000313" key="3">
    <source>
        <dbReference type="Proteomes" id="UP000694287"/>
    </source>
</evidence>
<name>A0ABS6UZA6_9PSEU</name>
<reference evidence="2 3" key="1">
    <citation type="submission" date="2020-11" db="EMBL/GenBank/DDBJ databases">
        <title>Pseudonocardia abyssalis sp. nov. and Pseudonocardia oceani sp. nov., description and phylogenomic analysis of two novel actinomycetes isolated from the deep Southern Ocean.</title>
        <authorList>
            <person name="Parra J."/>
        </authorList>
    </citation>
    <scope>NUCLEOTIDE SEQUENCE [LARGE SCALE GENOMIC DNA]</scope>
    <source>
        <strain evidence="2 3">KRD-168</strain>
    </source>
</reference>
<evidence type="ECO:0000313" key="2">
    <source>
        <dbReference type="EMBL" id="MBW0137581.1"/>
    </source>
</evidence>
<comment type="caution">
    <text evidence="2">The sequence shown here is derived from an EMBL/GenBank/DDBJ whole genome shotgun (WGS) entry which is preliminary data.</text>
</comment>